<dbReference type="PIRSF" id="PIRSF037217">
    <property type="entry name" value="Carboxypeptidase_S"/>
    <property type="match status" value="1"/>
</dbReference>
<organism evidence="10 11">
    <name type="scientific">Chlorella vulgaris</name>
    <name type="common">Green alga</name>
    <dbReference type="NCBI Taxonomy" id="3077"/>
    <lineage>
        <taxon>Eukaryota</taxon>
        <taxon>Viridiplantae</taxon>
        <taxon>Chlorophyta</taxon>
        <taxon>core chlorophytes</taxon>
        <taxon>Trebouxiophyceae</taxon>
        <taxon>Chlorellales</taxon>
        <taxon>Chlorellaceae</taxon>
        <taxon>Chlorella clade</taxon>
        <taxon>Chlorella</taxon>
    </lineage>
</organism>
<protein>
    <recommendedName>
        <fullName evidence="9">Peptidase M20 dimerisation domain-containing protein</fullName>
    </recommendedName>
</protein>
<feature type="binding site" evidence="7">
    <location>
        <position position="483"/>
    </location>
    <ligand>
        <name>Zn(2+)</name>
        <dbReference type="ChEBI" id="CHEBI:29105"/>
        <label>1</label>
    </ligand>
</feature>
<proteinExistence type="inferred from homology"/>
<dbReference type="Gene3D" id="3.40.630.10">
    <property type="entry name" value="Zn peptidases"/>
    <property type="match status" value="1"/>
</dbReference>
<dbReference type="SUPFAM" id="SSF55031">
    <property type="entry name" value="Bacterial exopeptidase dimerisation domain"/>
    <property type="match status" value="1"/>
</dbReference>
<evidence type="ECO:0000256" key="4">
    <source>
        <dbReference type="ARBA" id="ARBA00022801"/>
    </source>
</evidence>
<feature type="binding site" evidence="7">
    <location>
        <position position="160"/>
    </location>
    <ligand>
        <name>Zn(2+)</name>
        <dbReference type="ChEBI" id="CHEBI:29105"/>
        <label>1</label>
    </ligand>
</feature>
<reference evidence="10" key="2">
    <citation type="submission" date="2020-11" db="EMBL/GenBank/DDBJ databases">
        <authorList>
            <person name="Cecchin M."/>
            <person name="Marcolungo L."/>
            <person name="Rossato M."/>
            <person name="Girolomoni L."/>
            <person name="Cosentino E."/>
            <person name="Cuine S."/>
            <person name="Li-Beisson Y."/>
            <person name="Delledonne M."/>
            <person name="Ballottari M."/>
        </authorList>
    </citation>
    <scope>NUCLEOTIDE SEQUENCE</scope>
    <source>
        <strain evidence="10">211/11P</strain>
        <tissue evidence="10">Whole cell</tissue>
    </source>
</reference>
<keyword evidence="3 7" id="KW-0479">Metal-binding</keyword>
<gene>
    <name evidence="10" type="ORF">D9Q98_007921</name>
</gene>
<dbReference type="InterPro" id="IPR036264">
    <property type="entry name" value="Bact_exopeptidase_dim_dom"/>
</dbReference>
<feature type="binding site" evidence="7">
    <location>
        <position position="195"/>
    </location>
    <ligand>
        <name>Zn(2+)</name>
        <dbReference type="ChEBI" id="CHEBI:29105"/>
        <label>1</label>
    </ligand>
</feature>
<evidence type="ECO:0000256" key="6">
    <source>
        <dbReference type="PIRSR" id="PIRSR037217-1"/>
    </source>
</evidence>
<keyword evidence="11" id="KW-1185">Reference proteome</keyword>
<dbReference type="Gene3D" id="1.10.150.900">
    <property type="match status" value="1"/>
</dbReference>
<dbReference type="GO" id="GO:0006508">
    <property type="term" value="P:proteolysis"/>
    <property type="evidence" value="ECO:0007669"/>
    <property type="project" value="UniProtKB-KW"/>
</dbReference>
<feature type="active site" evidence="6">
    <location>
        <position position="127"/>
    </location>
</feature>
<dbReference type="InterPro" id="IPR002933">
    <property type="entry name" value="Peptidase_M20"/>
</dbReference>
<dbReference type="InterPro" id="IPR011650">
    <property type="entry name" value="Peptidase_M20_dimer"/>
</dbReference>
<evidence type="ECO:0000256" key="7">
    <source>
        <dbReference type="PIRSR" id="PIRSR037217-2"/>
    </source>
</evidence>
<evidence type="ECO:0000313" key="10">
    <source>
        <dbReference type="EMBL" id="KAI3425951.1"/>
    </source>
</evidence>
<comment type="caution">
    <text evidence="10">The sequence shown here is derived from an EMBL/GenBank/DDBJ whole genome shotgun (WGS) entry which is preliminary data.</text>
</comment>
<dbReference type="Pfam" id="PF07687">
    <property type="entry name" value="M20_dimer"/>
    <property type="match status" value="1"/>
</dbReference>
<keyword evidence="4" id="KW-0378">Hydrolase</keyword>
<feature type="signal peptide" evidence="8">
    <location>
        <begin position="1"/>
        <end position="20"/>
    </location>
</feature>
<feature type="domain" description="Peptidase M20 dimerisation" evidence="9">
    <location>
        <begin position="248"/>
        <end position="388"/>
    </location>
</feature>
<evidence type="ECO:0000259" key="9">
    <source>
        <dbReference type="Pfam" id="PF07687"/>
    </source>
</evidence>
<evidence type="ECO:0000256" key="2">
    <source>
        <dbReference type="ARBA" id="ARBA00022670"/>
    </source>
</evidence>
<dbReference type="PANTHER" id="PTHR45962:SF1">
    <property type="entry name" value="N-FATTY-ACYL-AMINO ACID SYNTHASE_HYDROLASE PM20D1"/>
    <property type="match status" value="1"/>
</dbReference>
<dbReference type="OrthoDB" id="3064516at2759"/>
<sequence length="523" mass="55875">MSRGLWHIAALIGVATVGYALLKAQPSKDPEPPVQHQLVQALDSEAEGGAAARLALALSFPTLADEGAQNHIGNPAPFQQLHDHLERSFPLLYEKLHHERVNEYSSLFKWHGSNPSLRPLLAMSHFDVVPAPEGPGYNWTYPPFSGTIADGYIWGRGALDVKVTLLQQMEAVSLLLRQGYVPQRTIYLAFGHDEEVGGTAGAGAISALLQSRGVQLELVLDEGGVVMMDGISGPSFRLVEQPVALVGTAEKGIETWEVVVAGEGGHSSMPPVDGSSVASRISRILAALDANPTATTLAPPTTDWLKALAPGVSWAALRVAMQSSSNWIANPILGQVLGQAGKEVSPFVRTTCGVVKVEAGGIAHNVLPRTGTITINCRVLPAHNASFVGDYLRVVTLKEADHVKLRKLPGSEAGSPVAPASGPVWQLLETAILETLQPAQGLRVAPYLVSGMTDSRYYNSLAGGRVYRFCPHRYTRADIARVHGVDERISEEDFLRGISFYRRMFELASSDVGSEEGGAAAAA</sequence>
<feature type="binding site" evidence="7">
    <location>
        <position position="221"/>
    </location>
    <ligand>
        <name>Zn(2+)</name>
        <dbReference type="ChEBI" id="CHEBI:29105"/>
        <label>2</label>
    </ligand>
</feature>
<dbReference type="GO" id="GO:0004181">
    <property type="term" value="F:metallocarboxypeptidase activity"/>
    <property type="evidence" value="ECO:0007669"/>
    <property type="project" value="InterPro"/>
</dbReference>
<feature type="binding site" evidence="7">
    <location>
        <position position="160"/>
    </location>
    <ligand>
        <name>Zn(2+)</name>
        <dbReference type="ChEBI" id="CHEBI:29105"/>
        <label>2</label>
    </ligand>
</feature>
<comment type="similarity">
    <text evidence="1">Belongs to the peptidase M20A family.</text>
</comment>
<dbReference type="InterPro" id="IPR017141">
    <property type="entry name" value="Pept_M20_carboxypep"/>
</dbReference>
<dbReference type="GO" id="GO:0046872">
    <property type="term" value="F:metal ion binding"/>
    <property type="evidence" value="ECO:0007669"/>
    <property type="project" value="UniProtKB-KW"/>
</dbReference>
<keyword evidence="2" id="KW-0645">Protease</keyword>
<dbReference type="EMBL" id="SIDB01000011">
    <property type="protein sequence ID" value="KAI3425951.1"/>
    <property type="molecule type" value="Genomic_DNA"/>
</dbReference>
<dbReference type="PANTHER" id="PTHR45962">
    <property type="entry name" value="N-FATTY-ACYL-AMINO ACID SYNTHASE/HYDROLASE PM20D1"/>
    <property type="match status" value="1"/>
</dbReference>
<evidence type="ECO:0000256" key="5">
    <source>
        <dbReference type="ARBA" id="ARBA00022833"/>
    </source>
</evidence>
<keyword evidence="8" id="KW-0732">Signal</keyword>
<accession>A0A9D4THR7</accession>
<feature type="binding site" evidence="7">
    <location>
        <position position="125"/>
    </location>
    <ligand>
        <name>Zn(2+)</name>
        <dbReference type="ChEBI" id="CHEBI:29105"/>
        <label>2</label>
    </ligand>
</feature>
<feature type="active site" description="Proton acceptor" evidence="6">
    <location>
        <position position="194"/>
    </location>
</feature>
<reference evidence="10" key="1">
    <citation type="journal article" date="2019" name="Plant J.">
        <title>Chlorella vulgaris genome assembly and annotation reveals the molecular basis for metabolic acclimation to high light conditions.</title>
        <authorList>
            <person name="Cecchin M."/>
            <person name="Marcolungo L."/>
            <person name="Rossato M."/>
            <person name="Girolomoni L."/>
            <person name="Cosentino E."/>
            <person name="Cuine S."/>
            <person name="Li-Beisson Y."/>
            <person name="Delledonne M."/>
            <person name="Ballottari M."/>
        </authorList>
    </citation>
    <scope>NUCLEOTIDE SEQUENCE</scope>
    <source>
        <strain evidence="10">211/11P</strain>
    </source>
</reference>
<dbReference type="AlphaFoldDB" id="A0A9D4THR7"/>
<dbReference type="InterPro" id="IPR047177">
    <property type="entry name" value="Pept_M20A"/>
</dbReference>
<feature type="chain" id="PRO_5038482916" description="Peptidase M20 dimerisation domain-containing protein" evidence="8">
    <location>
        <begin position="21"/>
        <end position="523"/>
    </location>
</feature>
<dbReference type="SUPFAM" id="SSF53187">
    <property type="entry name" value="Zn-dependent exopeptidases"/>
    <property type="match status" value="1"/>
</dbReference>
<name>A0A9D4THR7_CHLVU</name>
<evidence type="ECO:0000313" key="11">
    <source>
        <dbReference type="Proteomes" id="UP001055712"/>
    </source>
</evidence>
<dbReference type="Proteomes" id="UP001055712">
    <property type="component" value="Unassembled WGS sequence"/>
</dbReference>
<keyword evidence="5 7" id="KW-0862">Zinc</keyword>
<dbReference type="Pfam" id="PF01546">
    <property type="entry name" value="Peptidase_M20"/>
    <property type="match status" value="1"/>
</dbReference>
<evidence type="ECO:0000256" key="8">
    <source>
        <dbReference type="SAM" id="SignalP"/>
    </source>
</evidence>
<dbReference type="Gene3D" id="3.30.70.360">
    <property type="match status" value="1"/>
</dbReference>
<dbReference type="FunFam" id="3.40.630.10:FF:000027">
    <property type="entry name" value="N-fatty-acyl-amino acid synthase/hydrolase PM20D1"/>
    <property type="match status" value="1"/>
</dbReference>
<evidence type="ECO:0000256" key="1">
    <source>
        <dbReference type="ARBA" id="ARBA00006247"/>
    </source>
</evidence>
<evidence type="ECO:0000256" key="3">
    <source>
        <dbReference type="ARBA" id="ARBA00022723"/>
    </source>
</evidence>